<sequence length="172" mass="17868">MRISSLFPILLQAALLAGCAKATPAAAPAATAHSEENPADAKHAAVDPRIRAPFVLRIEGPDEVKAGEVAKLSIHIAFSGSAQAPLELQVKVPPGIELIEGAVSETIDAGKLTDVVRYLAVRVDDPSAALEVTASMSGEDFGAHATKRHTFEGAPKPAERVRPGGSLVPLKK</sequence>
<reference evidence="3 4" key="1">
    <citation type="submission" date="2015-08" db="EMBL/GenBank/DDBJ databases">
        <authorList>
            <person name="Babu N.S."/>
            <person name="Beckwith C.J."/>
            <person name="Beseler K.G."/>
            <person name="Brison A."/>
            <person name="Carone J.V."/>
            <person name="Caskin T.P."/>
            <person name="Diamond M."/>
            <person name="Durham M.E."/>
            <person name="Foxe J.M."/>
            <person name="Go M."/>
            <person name="Henderson B.A."/>
            <person name="Jones I.B."/>
            <person name="McGettigan J.A."/>
            <person name="Micheletti S.J."/>
            <person name="Nasrallah M.E."/>
            <person name="Ortiz D."/>
            <person name="Piller C.R."/>
            <person name="Privatt S.R."/>
            <person name="Schneider S.L."/>
            <person name="Sharp S."/>
            <person name="Smith T.C."/>
            <person name="Stanton J.D."/>
            <person name="Ullery H.E."/>
            <person name="Wilson R.J."/>
            <person name="Serrano M.G."/>
            <person name="Buck G."/>
            <person name="Lee V."/>
            <person name="Wang Y."/>
            <person name="Carvalho R."/>
            <person name="Voegtly L."/>
            <person name="Shi R."/>
            <person name="Duckworth R."/>
            <person name="Johnson A."/>
            <person name="Loviza R."/>
            <person name="Walstead R."/>
            <person name="Shah Z."/>
            <person name="Kiflezghi M."/>
            <person name="Wade K."/>
            <person name="Ball S.L."/>
            <person name="Bradley K.W."/>
            <person name="Asai D.J."/>
            <person name="Bowman C.A."/>
            <person name="Russell D.A."/>
            <person name="Pope W.H."/>
            <person name="Jacobs-Sera D."/>
            <person name="Hendrix R.W."/>
            <person name="Hatfull G.F."/>
        </authorList>
    </citation>
    <scope>NUCLEOTIDE SEQUENCE [LARGE SCALE GENOMIC DNA]</scope>
    <source>
        <strain evidence="3 4">DSM 27710</strain>
    </source>
</reference>
<dbReference type="RefSeq" id="WP_050726306.1">
    <property type="nucleotide sequence ID" value="NZ_CP012332.1"/>
</dbReference>
<keyword evidence="2" id="KW-0732">Signal</keyword>
<evidence type="ECO:0008006" key="5">
    <source>
        <dbReference type="Google" id="ProtNLM"/>
    </source>
</evidence>
<protein>
    <recommendedName>
        <fullName evidence="5">Lipoprotein</fullName>
    </recommendedName>
</protein>
<evidence type="ECO:0000256" key="1">
    <source>
        <dbReference type="SAM" id="MobiDB-lite"/>
    </source>
</evidence>
<feature type="chain" id="PRO_5005465978" description="Lipoprotein" evidence="2">
    <location>
        <begin position="23"/>
        <end position="172"/>
    </location>
</feature>
<organism evidence="3 4">
    <name type="scientific">Vulgatibacter incomptus</name>
    <dbReference type="NCBI Taxonomy" id="1391653"/>
    <lineage>
        <taxon>Bacteria</taxon>
        <taxon>Pseudomonadati</taxon>
        <taxon>Myxococcota</taxon>
        <taxon>Myxococcia</taxon>
        <taxon>Myxococcales</taxon>
        <taxon>Cystobacterineae</taxon>
        <taxon>Vulgatibacteraceae</taxon>
        <taxon>Vulgatibacter</taxon>
    </lineage>
</organism>
<accession>A0A0K1PF91</accession>
<evidence type="ECO:0000256" key="2">
    <source>
        <dbReference type="SAM" id="SignalP"/>
    </source>
</evidence>
<dbReference type="STRING" id="1391653.AKJ08_2478"/>
<evidence type="ECO:0000313" key="3">
    <source>
        <dbReference type="EMBL" id="AKU92091.1"/>
    </source>
</evidence>
<feature type="region of interest" description="Disordered" evidence="1">
    <location>
        <begin position="147"/>
        <end position="172"/>
    </location>
</feature>
<dbReference type="KEGG" id="vin:AKJ08_2478"/>
<feature type="signal peptide" evidence="2">
    <location>
        <begin position="1"/>
        <end position="22"/>
    </location>
</feature>
<dbReference type="Proteomes" id="UP000055590">
    <property type="component" value="Chromosome"/>
</dbReference>
<dbReference type="PROSITE" id="PS51257">
    <property type="entry name" value="PROKAR_LIPOPROTEIN"/>
    <property type="match status" value="1"/>
</dbReference>
<name>A0A0K1PF91_9BACT</name>
<proteinExistence type="predicted"/>
<gene>
    <name evidence="3" type="ORF">AKJ08_2478</name>
</gene>
<dbReference type="AlphaFoldDB" id="A0A0K1PF91"/>
<evidence type="ECO:0000313" key="4">
    <source>
        <dbReference type="Proteomes" id="UP000055590"/>
    </source>
</evidence>
<dbReference type="EMBL" id="CP012332">
    <property type="protein sequence ID" value="AKU92091.1"/>
    <property type="molecule type" value="Genomic_DNA"/>
</dbReference>
<keyword evidence="4" id="KW-1185">Reference proteome</keyword>